<sequence length="315" mass="37363">MEEIFFYSPSETPKRSNQFPKNGLECWINNTYFHLIKYSGQFKFNLVNEIPKNGIIVFHKGHFPSMLKPNKSQFFICVQSDHGRHKFAQYHICQNPCQLNVFGGSRKLILDLLLSFAKSFFIRSWSQPNLITRDKKRKNAIKRVSYMGLEKNFPIEMRENLKYDLNKKGIDFQLEENYENWNDYCEIDIVLTIRSFKNERFYHKPYAKILNALKAGCLVIAGNESSSIYFKNNYYPDLPIVSSYAELIFELDRIVSNPQETFNKVSKVHKMVESKFEEENIVSDYISVFEKAVIDMKEWSSKSKKRWWFNAYRSL</sequence>
<accession>A0ABS9UY29</accession>
<organism evidence="1 2">
    <name type="scientific">Belliella filtrata</name>
    <dbReference type="NCBI Taxonomy" id="2923435"/>
    <lineage>
        <taxon>Bacteria</taxon>
        <taxon>Pseudomonadati</taxon>
        <taxon>Bacteroidota</taxon>
        <taxon>Cytophagia</taxon>
        <taxon>Cytophagales</taxon>
        <taxon>Cyclobacteriaceae</taxon>
        <taxon>Belliella</taxon>
    </lineage>
</organism>
<evidence type="ECO:0000313" key="2">
    <source>
        <dbReference type="Proteomes" id="UP001165489"/>
    </source>
</evidence>
<reference evidence="1" key="1">
    <citation type="submission" date="2022-03" db="EMBL/GenBank/DDBJ databases">
        <title>De novo assembled genomes of Belliella spp. (Cyclobacteriaceae) strains.</title>
        <authorList>
            <person name="Szabo A."/>
            <person name="Korponai K."/>
            <person name="Felfoldi T."/>
        </authorList>
    </citation>
    <scope>NUCLEOTIDE SEQUENCE</scope>
    <source>
        <strain evidence="1">DSM 111904</strain>
    </source>
</reference>
<protein>
    <recommendedName>
        <fullName evidence="3">Glycosyl transferases group 1</fullName>
    </recommendedName>
</protein>
<dbReference type="Proteomes" id="UP001165489">
    <property type="component" value="Unassembled WGS sequence"/>
</dbReference>
<gene>
    <name evidence="1" type="ORF">MM239_04545</name>
</gene>
<proteinExistence type="predicted"/>
<evidence type="ECO:0000313" key="1">
    <source>
        <dbReference type="EMBL" id="MCH7408653.1"/>
    </source>
</evidence>
<keyword evidence="2" id="KW-1185">Reference proteome</keyword>
<dbReference type="RefSeq" id="WP_241346978.1">
    <property type="nucleotide sequence ID" value="NZ_JAKZGP010000007.1"/>
</dbReference>
<evidence type="ECO:0008006" key="3">
    <source>
        <dbReference type="Google" id="ProtNLM"/>
    </source>
</evidence>
<dbReference type="EMBL" id="JAKZGP010000007">
    <property type="protein sequence ID" value="MCH7408653.1"/>
    <property type="molecule type" value="Genomic_DNA"/>
</dbReference>
<comment type="caution">
    <text evidence="1">The sequence shown here is derived from an EMBL/GenBank/DDBJ whole genome shotgun (WGS) entry which is preliminary data.</text>
</comment>
<name>A0ABS9UY29_9BACT</name>